<feature type="domain" description="RsdA/BaiN/AoA(So)-like insert" evidence="5">
    <location>
        <begin position="196"/>
        <end position="346"/>
    </location>
</feature>
<dbReference type="eggNOG" id="COG2081">
    <property type="taxonomic scope" value="Bacteria"/>
</dbReference>
<evidence type="ECO:0000259" key="4">
    <source>
        <dbReference type="Pfam" id="PF03486"/>
    </source>
</evidence>
<accession>F4HDY7</accession>
<keyword evidence="2" id="KW-0285">Flavoprotein</keyword>
<evidence type="ECO:0000256" key="2">
    <source>
        <dbReference type="ARBA" id="ARBA00022630"/>
    </source>
</evidence>
<evidence type="ECO:0000256" key="3">
    <source>
        <dbReference type="ARBA" id="ARBA00022827"/>
    </source>
</evidence>
<protein>
    <submittedName>
        <fullName evidence="6">Ribulose-1,5-biphosphate synthetase</fullName>
    </submittedName>
</protein>
<comment type="cofactor">
    <cofactor evidence="1">
        <name>FAD</name>
        <dbReference type="ChEBI" id="CHEBI:57692"/>
    </cofactor>
</comment>
<dbReference type="InterPro" id="IPR023166">
    <property type="entry name" value="BaiN-like_dom_sf"/>
</dbReference>
<sequence length="407" mass="45259">MFQEQNKMKRYDVIIIGAGAAGLFCAAQIGKKGKSVLLLDNGKKVGRKILMSGGGYCNFTNLDVGAQHYLSQNPHFVKSALARYNQWDFIALLAEYGISYHEKELGQLFTDNGAEQIVAMLLKECQAANVQIQLQVQISQVTQLTDGFEVKYGNELCLQCENLVIASGGLSMPKLGATAFGYQIAEQFGLSVVPPRASLVPFTWREQDQVFVDLAGISLPITVTAENGMSFSNALLFTHRGISGPAMLQISNYWLPNQSLFIDFLPKIRLDEYLQAMRQSSSKMQLKTALQRLLPNKLVEFFISYYQLPTSILADLSNLKIAEISRLFHQWKFMPNGTEGYRTAEVTLGGVDTNQISSKTMEVKHIKGLYFIGEVLDVTGWLGGYNFQWAWSSAYACATAICYAHNT</sequence>
<dbReference type="PANTHER" id="PTHR42887">
    <property type="entry name" value="OS12G0638800 PROTEIN"/>
    <property type="match status" value="1"/>
</dbReference>
<dbReference type="STRING" id="1005058.UMN179_01933"/>
<dbReference type="InterPro" id="IPR057661">
    <property type="entry name" value="RsdA/BaiN/AoA(So)_Rossmann"/>
</dbReference>
<gene>
    <name evidence="6" type="ordered locus">UMN179_01933</name>
</gene>
<dbReference type="NCBIfam" id="TIGR00275">
    <property type="entry name" value="aminoacetone oxidase family FAD-binding enzyme"/>
    <property type="match status" value="1"/>
</dbReference>
<reference evidence="6 7" key="1">
    <citation type="journal article" date="2011" name="J. Bacteriol.">
        <title>Complete genome sequence of Gallibacterium anatis strain UMN179, isolated from a laying hen with peritonitis.</title>
        <authorList>
            <person name="Johnson T.J."/>
            <person name="Fernandez-Alarcon C."/>
            <person name="Bojesen A.M."/>
            <person name="Nolan L.K."/>
            <person name="Trampel D.W."/>
            <person name="Seemann T."/>
        </authorList>
    </citation>
    <scope>NUCLEOTIDE SEQUENCE [LARGE SCALE GENOMIC DNA]</scope>
    <source>
        <strain evidence="6 7">UMN179</strain>
    </source>
</reference>
<proteinExistence type="predicted"/>
<dbReference type="PRINTS" id="PR00411">
    <property type="entry name" value="PNDRDTASEI"/>
</dbReference>
<dbReference type="Gene3D" id="2.40.30.10">
    <property type="entry name" value="Translation factors"/>
    <property type="match status" value="1"/>
</dbReference>
<feature type="domain" description="RsdA/BaiN/AoA(So)-like Rossmann fold-like" evidence="4">
    <location>
        <begin position="12"/>
        <end position="399"/>
    </location>
</feature>
<dbReference type="Pfam" id="PF03486">
    <property type="entry name" value="HI0933_like"/>
    <property type="match status" value="1"/>
</dbReference>
<dbReference type="HOGENOM" id="CLU_025174_2_0_6"/>
<dbReference type="AlphaFoldDB" id="F4HDY7"/>
<evidence type="ECO:0000256" key="1">
    <source>
        <dbReference type="ARBA" id="ARBA00001974"/>
    </source>
</evidence>
<organism evidence="6 7">
    <name type="scientific">Gallibacterium anatis (strain UMN179)</name>
    <name type="common">Pasteurella anatis</name>
    <dbReference type="NCBI Taxonomy" id="1005058"/>
    <lineage>
        <taxon>Bacteria</taxon>
        <taxon>Pseudomonadati</taxon>
        <taxon>Pseudomonadota</taxon>
        <taxon>Gammaproteobacteria</taxon>
        <taxon>Pasteurellales</taxon>
        <taxon>Pasteurellaceae</taxon>
        <taxon>Gallibacterium</taxon>
    </lineage>
</organism>
<evidence type="ECO:0000313" key="6">
    <source>
        <dbReference type="EMBL" id="AEC17948.1"/>
    </source>
</evidence>
<dbReference type="InterPro" id="IPR004792">
    <property type="entry name" value="BaiN-like"/>
</dbReference>
<dbReference type="Gene3D" id="1.10.8.260">
    <property type="entry name" value="HI0933 insert domain-like"/>
    <property type="match status" value="1"/>
</dbReference>
<dbReference type="InterPro" id="IPR036188">
    <property type="entry name" value="FAD/NAD-bd_sf"/>
</dbReference>
<keyword evidence="3" id="KW-0274">FAD</keyword>
<dbReference type="PANTHER" id="PTHR42887:SF2">
    <property type="entry name" value="OS12G0638800 PROTEIN"/>
    <property type="match status" value="1"/>
</dbReference>
<dbReference type="Pfam" id="PF22780">
    <property type="entry name" value="HI0933_like_1st"/>
    <property type="match status" value="1"/>
</dbReference>
<dbReference type="InterPro" id="IPR055178">
    <property type="entry name" value="RsdA/BaiN/AoA(So)-like_dom"/>
</dbReference>
<dbReference type="SUPFAM" id="SSF51905">
    <property type="entry name" value="FAD/NAD(P)-binding domain"/>
    <property type="match status" value="1"/>
</dbReference>
<name>F4HDY7_GALAU</name>
<dbReference type="EMBL" id="CP002667">
    <property type="protein sequence ID" value="AEC17948.1"/>
    <property type="molecule type" value="Genomic_DNA"/>
</dbReference>
<dbReference type="Gene3D" id="3.50.50.60">
    <property type="entry name" value="FAD/NAD(P)-binding domain"/>
    <property type="match status" value="1"/>
</dbReference>
<dbReference type="KEGG" id="gan:UMN179_01933"/>
<evidence type="ECO:0000259" key="5">
    <source>
        <dbReference type="Pfam" id="PF22780"/>
    </source>
</evidence>
<evidence type="ECO:0000313" key="7">
    <source>
        <dbReference type="Proteomes" id="UP000006908"/>
    </source>
</evidence>
<dbReference type="Proteomes" id="UP000006908">
    <property type="component" value="Chromosome"/>
</dbReference>
<dbReference type="SUPFAM" id="SSF160996">
    <property type="entry name" value="HI0933 insert domain-like"/>
    <property type="match status" value="1"/>
</dbReference>